<keyword evidence="2" id="KW-0479">Metal-binding</keyword>
<evidence type="ECO:0000256" key="3">
    <source>
        <dbReference type="PIRSR" id="PIRSR603782-2"/>
    </source>
</evidence>
<evidence type="ECO:0000256" key="1">
    <source>
        <dbReference type="ARBA" id="ARBA00010996"/>
    </source>
</evidence>
<dbReference type="Pfam" id="PF02630">
    <property type="entry name" value="SCO1-SenC"/>
    <property type="match status" value="1"/>
</dbReference>
<protein>
    <submittedName>
        <fullName evidence="5">SCO family protein</fullName>
    </submittedName>
</protein>
<feature type="signal peptide" evidence="4">
    <location>
        <begin position="1"/>
        <end position="18"/>
    </location>
</feature>
<feature type="binding site" evidence="2">
    <location>
        <position position="87"/>
    </location>
    <ligand>
        <name>Cu cation</name>
        <dbReference type="ChEBI" id="CHEBI:23378"/>
    </ligand>
</feature>
<dbReference type="PROSITE" id="PS51257">
    <property type="entry name" value="PROKAR_LIPOPROTEIN"/>
    <property type="match status" value="1"/>
</dbReference>
<dbReference type="GO" id="GO:0046872">
    <property type="term" value="F:metal ion binding"/>
    <property type="evidence" value="ECO:0007669"/>
    <property type="project" value="UniProtKB-KW"/>
</dbReference>
<dbReference type="CDD" id="cd02968">
    <property type="entry name" value="SCO"/>
    <property type="match status" value="1"/>
</dbReference>
<evidence type="ECO:0000256" key="4">
    <source>
        <dbReference type="SAM" id="SignalP"/>
    </source>
</evidence>
<dbReference type="AlphaFoldDB" id="A0A5C8KBF8"/>
<dbReference type="EMBL" id="VRTY01000028">
    <property type="protein sequence ID" value="TXK47541.1"/>
    <property type="molecule type" value="Genomic_DNA"/>
</dbReference>
<sequence>MKSSVLLFSLLLLVTVFSCQEQKEASCCTKPATATATKSTVKTVSGTLPDMSLYQLSSEWQNQAGITQPLAQLKGKVQLVAMVYTHCRYACPRIIADLKRIESSLDEYKRDDVGIVLITMDPDRDTPEKLRQFASANRLDPSRWTLLTSSHDNIRELAALLNMKYKTELDGEISHANIISVLTTTGELVHQQEGLGLDPDETIKSIKAQLQRI</sequence>
<feature type="chain" id="PRO_5023126100" evidence="4">
    <location>
        <begin position="19"/>
        <end position="213"/>
    </location>
</feature>
<dbReference type="PANTHER" id="PTHR12151:SF25">
    <property type="entry name" value="LINALOOL DEHYDRATASE_ISOMERASE DOMAIN-CONTAINING PROTEIN"/>
    <property type="match status" value="1"/>
</dbReference>
<gene>
    <name evidence="5" type="ORF">FVR03_09105</name>
</gene>
<evidence type="ECO:0000256" key="2">
    <source>
        <dbReference type="PIRSR" id="PIRSR603782-1"/>
    </source>
</evidence>
<accession>A0A5C8KBF8</accession>
<dbReference type="Gene3D" id="3.40.30.10">
    <property type="entry name" value="Glutaredoxin"/>
    <property type="match status" value="1"/>
</dbReference>
<dbReference type="SUPFAM" id="SSF52833">
    <property type="entry name" value="Thioredoxin-like"/>
    <property type="match status" value="1"/>
</dbReference>
<dbReference type="Proteomes" id="UP000321926">
    <property type="component" value="Unassembled WGS sequence"/>
</dbReference>
<dbReference type="RefSeq" id="WP_147921434.1">
    <property type="nucleotide sequence ID" value="NZ_VRTY01000028.1"/>
</dbReference>
<comment type="caution">
    <text evidence="5">The sequence shown here is derived from an EMBL/GenBank/DDBJ whole genome shotgun (WGS) entry which is preliminary data.</text>
</comment>
<comment type="similarity">
    <text evidence="1">Belongs to the SCO1/2 family.</text>
</comment>
<dbReference type="InterPro" id="IPR036249">
    <property type="entry name" value="Thioredoxin-like_sf"/>
</dbReference>
<evidence type="ECO:0000313" key="5">
    <source>
        <dbReference type="EMBL" id="TXK47541.1"/>
    </source>
</evidence>
<evidence type="ECO:0000313" key="6">
    <source>
        <dbReference type="Proteomes" id="UP000321926"/>
    </source>
</evidence>
<reference evidence="5 6" key="1">
    <citation type="submission" date="2019-08" db="EMBL/GenBank/DDBJ databases">
        <authorList>
            <person name="Shi S."/>
        </authorList>
    </citation>
    <scope>NUCLEOTIDE SEQUENCE [LARGE SCALE GENOMIC DNA]</scope>
    <source>
        <strain evidence="5 6">GY10130</strain>
    </source>
</reference>
<organism evidence="5 6">
    <name type="scientific">Pontibacter qinzhouensis</name>
    <dbReference type="NCBI Taxonomy" id="2603253"/>
    <lineage>
        <taxon>Bacteria</taxon>
        <taxon>Pseudomonadati</taxon>
        <taxon>Bacteroidota</taxon>
        <taxon>Cytophagia</taxon>
        <taxon>Cytophagales</taxon>
        <taxon>Hymenobacteraceae</taxon>
        <taxon>Pontibacter</taxon>
    </lineage>
</organism>
<name>A0A5C8KBF8_9BACT</name>
<keyword evidence="2" id="KW-0186">Copper</keyword>
<feature type="binding site" evidence="2">
    <location>
        <position position="175"/>
    </location>
    <ligand>
        <name>Cu cation</name>
        <dbReference type="ChEBI" id="CHEBI:23378"/>
    </ligand>
</feature>
<keyword evidence="6" id="KW-1185">Reference proteome</keyword>
<dbReference type="InterPro" id="IPR003782">
    <property type="entry name" value="SCO1/SenC"/>
</dbReference>
<feature type="binding site" evidence="2">
    <location>
        <position position="91"/>
    </location>
    <ligand>
        <name>Cu cation</name>
        <dbReference type="ChEBI" id="CHEBI:23378"/>
    </ligand>
</feature>
<feature type="disulfide bond" description="Redox-active" evidence="3">
    <location>
        <begin position="87"/>
        <end position="91"/>
    </location>
</feature>
<keyword evidence="3" id="KW-1015">Disulfide bond</keyword>
<keyword evidence="4" id="KW-0732">Signal</keyword>
<dbReference type="PANTHER" id="PTHR12151">
    <property type="entry name" value="ELECTRON TRANSPORT PROTIN SCO1/SENC FAMILY MEMBER"/>
    <property type="match status" value="1"/>
</dbReference>
<dbReference type="OrthoDB" id="1523860at2"/>
<proteinExistence type="inferred from homology"/>